<accession>A0ABS4TE06</accession>
<keyword evidence="4" id="KW-1185">Reference proteome</keyword>
<dbReference type="EMBL" id="JAGINW010000001">
    <property type="protein sequence ID" value="MBP2322076.1"/>
    <property type="molecule type" value="Genomic_DNA"/>
</dbReference>
<comment type="caution">
    <text evidence="3">The sequence shown here is derived from an EMBL/GenBank/DDBJ whole genome shotgun (WGS) entry which is preliminary data.</text>
</comment>
<evidence type="ECO:0000256" key="2">
    <source>
        <dbReference type="SAM" id="Phobius"/>
    </source>
</evidence>
<gene>
    <name evidence="3" type="ORF">JOF56_002461</name>
</gene>
<evidence type="ECO:0000313" key="3">
    <source>
        <dbReference type="EMBL" id="MBP2322076.1"/>
    </source>
</evidence>
<organism evidence="3 4">
    <name type="scientific">Kibdelosporangium banguiense</name>
    <dbReference type="NCBI Taxonomy" id="1365924"/>
    <lineage>
        <taxon>Bacteria</taxon>
        <taxon>Bacillati</taxon>
        <taxon>Actinomycetota</taxon>
        <taxon>Actinomycetes</taxon>
        <taxon>Pseudonocardiales</taxon>
        <taxon>Pseudonocardiaceae</taxon>
        <taxon>Kibdelosporangium</taxon>
    </lineage>
</organism>
<dbReference type="Proteomes" id="UP001519332">
    <property type="component" value="Unassembled WGS sequence"/>
</dbReference>
<keyword evidence="2" id="KW-0472">Membrane</keyword>
<feature type="compositionally biased region" description="Low complexity" evidence="1">
    <location>
        <begin position="76"/>
        <end position="92"/>
    </location>
</feature>
<protein>
    <recommendedName>
        <fullName evidence="5">DUF5642 domain-containing protein</fullName>
    </recommendedName>
</protein>
<evidence type="ECO:0008006" key="5">
    <source>
        <dbReference type="Google" id="ProtNLM"/>
    </source>
</evidence>
<evidence type="ECO:0000256" key="1">
    <source>
        <dbReference type="SAM" id="MobiDB-lite"/>
    </source>
</evidence>
<feature type="transmembrane region" description="Helical" evidence="2">
    <location>
        <begin position="40"/>
        <end position="62"/>
    </location>
</feature>
<sequence length="260" mass="28018">MSEQEFRDGLKLAVADEPPMKFDLDELVDTAERLARRRRALIAVGASTAAVAVTAVMIPVVLGISGGSAELPMAAPPSSAAPFPSSPAKTAPPTKPPLTRDQLITRGTQMQEYLRTQVPVVVPEAKELKIGVFQGEAEGAVADGQKYLGSFATFRLGAKTAVEIHVQNDQENVDRTCDSCQPRPQQDGSLVVIEQVRTPEGNSTQMRIVSAIHFRNDGTLVRITTYNYDPTSGTEPVYQPDVALTVDQITRLATDPALHL</sequence>
<keyword evidence="2" id="KW-0812">Transmembrane</keyword>
<keyword evidence="2" id="KW-1133">Transmembrane helix</keyword>
<proteinExistence type="predicted"/>
<name>A0ABS4TE06_9PSEU</name>
<feature type="region of interest" description="Disordered" evidence="1">
    <location>
        <begin position="73"/>
        <end position="99"/>
    </location>
</feature>
<dbReference type="RefSeq" id="WP_209637310.1">
    <property type="nucleotide sequence ID" value="NZ_JAGINW010000001.1"/>
</dbReference>
<reference evidence="3 4" key="1">
    <citation type="submission" date="2021-03" db="EMBL/GenBank/DDBJ databases">
        <title>Sequencing the genomes of 1000 actinobacteria strains.</title>
        <authorList>
            <person name="Klenk H.-P."/>
        </authorList>
    </citation>
    <scope>NUCLEOTIDE SEQUENCE [LARGE SCALE GENOMIC DNA]</scope>
    <source>
        <strain evidence="3 4">DSM 46670</strain>
    </source>
</reference>
<evidence type="ECO:0000313" key="4">
    <source>
        <dbReference type="Proteomes" id="UP001519332"/>
    </source>
</evidence>